<dbReference type="InterPro" id="IPR018110">
    <property type="entry name" value="Mandel_Rmase/mucon_lact_enz_CS"/>
</dbReference>
<dbReference type="InterPro" id="IPR013342">
    <property type="entry name" value="Mandelate_racemase_C"/>
</dbReference>
<dbReference type="Gene3D" id="3.30.390.10">
    <property type="entry name" value="Enolase-like, N-terminal domain"/>
    <property type="match status" value="1"/>
</dbReference>
<evidence type="ECO:0000259" key="1">
    <source>
        <dbReference type="SMART" id="SM00922"/>
    </source>
</evidence>
<organism evidence="2 3">
    <name type="scientific">Candidatus Lumbricidiphila eiseniae</name>
    <dbReference type="NCBI Taxonomy" id="1969409"/>
    <lineage>
        <taxon>Bacteria</taxon>
        <taxon>Bacillati</taxon>
        <taxon>Actinomycetota</taxon>
        <taxon>Actinomycetes</taxon>
        <taxon>Micrococcales</taxon>
        <taxon>Microbacteriaceae</taxon>
        <taxon>Candidatus Lumbricidiphila</taxon>
    </lineage>
</organism>
<evidence type="ECO:0000313" key="2">
    <source>
        <dbReference type="EMBL" id="PDQ36157.1"/>
    </source>
</evidence>
<dbReference type="GO" id="GO:0009063">
    <property type="term" value="P:amino acid catabolic process"/>
    <property type="evidence" value="ECO:0007669"/>
    <property type="project" value="InterPro"/>
</dbReference>
<dbReference type="InterPro" id="IPR029065">
    <property type="entry name" value="Enolase_C-like"/>
</dbReference>
<dbReference type="PANTHER" id="PTHR48080">
    <property type="entry name" value="D-GALACTONATE DEHYDRATASE-RELATED"/>
    <property type="match status" value="1"/>
</dbReference>
<dbReference type="PANTHER" id="PTHR48080:SF6">
    <property type="entry name" value="STARVATION-SENSING PROTEIN RSPA"/>
    <property type="match status" value="1"/>
</dbReference>
<dbReference type="AlphaFoldDB" id="A0A2A6FU23"/>
<dbReference type="InterPro" id="IPR029017">
    <property type="entry name" value="Enolase-like_N"/>
</dbReference>
<dbReference type="EMBL" id="NAEP01000023">
    <property type="protein sequence ID" value="PDQ36157.1"/>
    <property type="molecule type" value="Genomic_DNA"/>
</dbReference>
<feature type="domain" description="Mandelate racemase/muconate lactonizing enzyme C-terminal" evidence="1">
    <location>
        <begin position="181"/>
        <end position="308"/>
    </location>
</feature>
<dbReference type="Pfam" id="PF02746">
    <property type="entry name" value="MR_MLE_N"/>
    <property type="match status" value="1"/>
</dbReference>
<dbReference type="SFLD" id="SFLDS00001">
    <property type="entry name" value="Enolase"/>
    <property type="match status" value="1"/>
</dbReference>
<accession>A0A2A6FU23</accession>
<dbReference type="InterPro" id="IPR013341">
    <property type="entry name" value="Mandelate_racemase_N_dom"/>
</dbReference>
<dbReference type="InterPro" id="IPR034593">
    <property type="entry name" value="DgoD-like"/>
</dbReference>
<comment type="caution">
    <text evidence="2">The sequence shown here is derived from an EMBL/GenBank/DDBJ whole genome shotgun (WGS) entry which is preliminary data.</text>
</comment>
<dbReference type="PROSITE" id="PS00908">
    <property type="entry name" value="MR_MLE_1"/>
    <property type="match status" value="1"/>
</dbReference>
<gene>
    <name evidence="2" type="ORF">B5766_03220</name>
</gene>
<sequence length="457" mass="49737">MIRGGHRCLTRVIEPPVISIRRVTHVCKGSTVKQEVKVPKASAPWAAGASSPRVTKVSTFLTAPVGIPLVVVKIETSEAGLIGWGCASDPQRPLAIRTVIDTYLGPLLIGRPSGDIDDFHHLASLSPYWRGGAIENNALAGIDVALWDIKGKAAAMPVHQLLGGQVRTYVPVYGHAGGRDHAELIDAVHRYKDRGYEYIRCQIEVSGADTYGVSGSSDDKLLAQKQARAIPWTPRPYPAAVVQMFAAVREAIGFDIEILHDVHERLDAVSAVRLSRELDEFRLFFLEDALAPEDSEWYHHMRQHSTTPQAVGEVYSGAREFLPLISARLIDFARIRMCSIGGLTPTVKLAHLCEAFGVRLAIHGPGDVSPIGHAAGIHVDASSRAFGIQESVEFPEVMCEVFPGAPLVMNGRHLVSQAPGLGVEYDERAGARYTHPSPLTFDSWALLRREDGSVARP</sequence>
<dbReference type="SUPFAM" id="SSF51604">
    <property type="entry name" value="Enolase C-terminal domain-like"/>
    <property type="match status" value="1"/>
</dbReference>
<proteinExistence type="predicted"/>
<dbReference type="InterPro" id="IPR036849">
    <property type="entry name" value="Enolase-like_C_sf"/>
</dbReference>
<dbReference type="Gene3D" id="3.20.20.120">
    <property type="entry name" value="Enolase-like C-terminal domain"/>
    <property type="match status" value="1"/>
</dbReference>
<dbReference type="SMART" id="SM00922">
    <property type="entry name" value="MR_MLE"/>
    <property type="match status" value="1"/>
</dbReference>
<dbReference type="GO" id="GO:0000287">
    <property type="term" value="F:magnesium ion binding"/>
    <property type="evidence" value="ECO:0007669"/>
    <property type="project" value="UniProtKB-ARBA"/>
</dbReference>
<protein>
    <recommendedName>
        <fullName evidence="1">Mandelate racemase/muconate lactonizing enzyme C-terminal domain-containing protein</fullName>
    </recommendedName>
</protein>
<name>A0A2A6FU23_9MICO</name>
<dbReference type="Proteomes" id="UP000219994">
    <property type="component" value="Unassembled WGS sequence"/>
</dbReference>
<evidence type="ECO:0000313" key="3">
    <source>
        <dbReference type="Proteomes" id="UP000219994"/>
    </source>
</evidence>
<dbReference type="Pfam" id="PF13378">
    <property type="entry name" value="MR_MLE_C"/>
    <property type="match status" value="1"/>
</dbReference>
<dbReference type="SUPFAM" id="SSF54826">
    <property type="entry name" value="Enolase N-terminal domain-like"/>
    <property type="match status" value="1"/>
</dbReference>
<reference evidence="3" key="1">
    <citation type="submission" date="2017-03" db="EMBL/GenBank/DDBJ databases">
        <authorList>
            <person name="Lund M.B."/>
        </authorList>
    </citation>
    <scope>NUCLEOTIDE SEQUENCE [LARGE SCALE GENOMIC DNA]</scope>
</reference>